<evidence type="ECO:0000313" key="3">
    <source>
        <dbReference type="EMBL" id="OGK07275.1"/>
    </source>
</evidence>
<comment type="caution">
    <text evidence="3">The sequence shown here is derived from an EMBL/GenBank/DDBJ whole genome shotgun (WGS) entry which is preliminary data.</text>
</comment>
<dbReference type="EMBL" id="MFYX01000011">
    <property type="protein sequence ID" value="OGK07275.1"/>
    <property type="molecule type" value="Genomic_DNA"/>
</dbReference>
<evidence type="ECO:0000313" key="4">
    <source>
        <dbReference type="Proteomes" id="UP000179243"/>
    </source>
</evidence>
<sequence>MLGILLLLIAILILLYSLFIYILYTMNTKFGKEGIVSLLRELDQTLSIQTQIIVCGGAAGILVHGLERDTLDINILAGEPPVAQLSKHIISLANKHGLPEKWINDGAKGYIDYLPDDFRDRLIRLKATFKHIKVYALSRVDLIIMKLAAFRPEDIEDIVFLKPETKDIPTITSAIDKISRFDAKTAHRIELYLKEKGLV</sequence>
<dbReference type="AlphaFoldDB" id="A0A1F7FKN1"/>
<dbReference type="InterPro" id="IPR045792">
    <property type="entry name" value="DUF6036"/>
</dbReference>
<evidence type="ECO:0000259" key="2">
    <source>
        <dbReference type="Pfam" id="PF19502"/>
    </source>
</evidence>
<gene>
    <name evidence="3" type="ORF">A2519_14205</name>
</gene>
<keyword evidence="1" id="KW-0472">Membrane</keyword>
<feature type="transmembrane region" description="Helical" evidence="1">
    <location>
        <begin position="6"/>
        <end position="24"/>
    </location>
</feature>
<reference evidence="3 4" key="1">
    <citation type="journal article" date="2016" name="Nat. Commun.">
        <title>Thousands of microbial genomes shed light on interconnected biogeochemical processes in an aquifer system.</title>
        <authorList>
            <person name="Anantharaman K."/>
            <person name="Brown C.T."/>
            <person name="Hug L.A."/>
            <person name="Sharon I."/>
            <person name="Castelle C.J."/>
            <person name="Probst A.J."/>
            <person name="Thomas B.C."/>
            <person name="Singh A."/>
            <person name="Wilkins M.J."/>
            <person name="Karaoz U."/>
            <person name="Brodie E.L."/>
            <person name="Williams K.H."/>
            <person name="Hubbard S.S."/>
            <person name="Banfield J.F."/>
        </authorList>
    </citation>
    <scope>NUCLEOTIDE SEQUENCE [LARGE SCALE GENOMIC DNA]</scope>
</reference>
<accession>A0A1F7FKN1</accession>
<proteinExistence type="predicted"/>
<name>A0A1F7FKN1_UNCRA</name>
<keyword evidence="1" id="KW-0812">Transmembrane</keyword>
<protein>
    <recommendedName>
        <fullName evidence="2">DUF6036 domain-containing protein</fullName>
    </recommendedName>
</protein>
<feature type="domain" description="DUF6036" evidence="2">
    <location>
        <begin position="40"/>
        <end position="158"/>
    </location>
</feature>
<keyword evidence="1" id="KW-1133">Transmembrane helix</keyword>
<evidence type="ECO:0000256" key="1">
    <source>
        <dbReference type="SAM" id="Phobius"/>
    </source>
</evidence>
<organism evidence="3 4">
    <name type="scientific">Candidatus Raymondbacteria bacterium RIFOXYD12_FULL_49_13</name>
    <dbReference type="NCBI Taxonomy" id="1817890"/>
    <lineage>
        <taxon>Bacteria</taxon>
        <taxon>Raymondiibacteriota</taxon>
    </lineage>
</organism>
<dbReference type="Pfam" id="PF19502">
    <property type="entry name" value="DUF6036"/>
    <property type="match status" value="1"/>
</dbReference>
<dbReference type="Proteomes" id="UP000179243">
    <property type="component" value="Unassembled WGS sequence"/>
</dbReference>